<feature type="compositionally biased region" description="Polar residues" evidence="3">
    <location>
        <begin position="116"/>
        <end position="131"/>
    </location>
</feature>
<dbReference type="EMBL" id="ML977178">
    <property type="protein sequence ID" value="KAF1983066.1"/>
    <property type="molecule type" value="Genomic_DNA"/>
</dbReference>
<protein>
    <recommendedName>
        <fullName evidence="4">Zn(2)-C6 fungal-type domain-containing protein</fullName>
    </recommendedName>
</protein>
<gene>
    <name evidence="5" type="ORF">K402DRAFT_414646</name>
</gene>
<evidence type="ECO:0000313" key="5">
    <source>
        <dbReference type="EMBL" id="KAF1983066.1"/>
    </source>
</evidence>
<organism evidence="5 6">
    <name type="scientific">Aulographum hederae CBS 113979</name>
    <dbReference type="NCBI Taxonomy" id="1176131"/>
    <lineage>
        <taxon>Eukaryota</taxon>
        <taxon>Fungi</taxon>
        <taxon>Dikarya</taxon>
        <taxon>Ascomycota</taxon>
        <taxon>Pezizomycotina</taxon>
        <taxon>Dothideomycetes</taxon>
        <taxon>Pleosporomycetidae</taxon>
        <taxon>Aulographales</taxon>
        <taxon>Aulographaceae</taxon>
    </lineage>
</organism>
<dbReference type="Pfam" id="PF00172">
    <property type="entry name" value="Zn_clus"/>
    <property type="match status" value="1"/>
</dbReference>
<dbReference type="InterPro" id="IPR053181">
    <property type="entry name" value="EcdB-like_regulator"/>
</dbReference>
<keyword evidence="2" id="KW-0539">Nucleus</keyword>
<dbReference type="SUPFAM" id="SSF57701">
    <property type="entry name" value="Zn2/Cys6 DNA-binding domain"/>
    <property type="match status" value="1"/>
</dbReference>
<dbReference type="OrthoDB" id="6133115at2759"/>
<dbReference type="CDD" id="cd12148">
    <property type="entry name" value="fungal_TF_MHR"/>
    <property type="match status" value="1"/>
</dbReference>
<dbReference type="SMART" id="SM00066">
    <property type="entry name" value="GAL4"/>
    <property type="match status" value="1"/>
</dbReference>
<dbReference type="PANTHER" id="PTHR47785:SF6">
    <property type="entry name" value="ZN(II)2CYS6 TRANSCRIPTION FACTOR (EUROFUNG)"/>
    <property type="match status" value="1"/>
</dbReference>
<feature type="region of interest" description="Disordered" evidence="3">
    <location>
        <begin position="1"/>
        <end position="26"/>
    </location>
</feature>
<evidence type="ECO:0000256" key="3">
    <source>
        <dbReference type="SAM" id="MobiDB-lite"/>
    </source>
</evidence>
<feature type="compositionally biased region" description="Polar residues" evidence="3">
    <location>
        <begin position="1"/>
        <end position="10"/>
    </location>
</feature>
<dbReference type="AlphaFoldDB" id="A0A6G1GQ18"/>
<sequence length="683" mass="77119">MSASEPSSSHGVAPGSPGDSAPRRERAAIAAQACETCRARKTKCDEARPRCGLCTRLGVVCNYREPQPTKKDKTLEQMDSKLDRIGGTMKDFSSQMREMTDLIRTIPGVSPGAAPTQGQPASSPATTTQSMQSEETVVPAPFGTDAHLTTPHKVLLWPALYHMLGQESASNQRDMLAIAQEGTHWFLKRETGKHPEPLSAEARLQESLASNSNPNYIPLDRQARKHLVGLTYDRMVMFAKSYFTTYHVLYPILDQGLFDVILRDVVENGFGDADYNSTIALLVFALGHMAIAGARDPPLDPSVHPNSGFRGGSLHQPPGIELFNAARRSFGFIGTQCSLENVQILTLMAIYYEGCSRHLDFWRSSVSASMSCIVLAKCEQFDMDSPRGHTYKRAFWTCNLIENWYHFELDLPRTGIREFGEQVSLPGNPRSSPEDNQVQIQYLAMIALHRLISRIHVDLHAQSHDGSPDTYRGPPTAVITGLVDMLQQWRELLPRELQWKDGPHRFNYPGLDRDGTPTQHVLFHYTKNADQPEYLMSIDISTAQLRSRYYYALFIIYRPFVYKALHYPEITTAEDRRNAGECIQASLKWPIVMYPVRDKKRLIPYGFAWTQNFLGILLILRMSLDHKTMAGIVDEFVNKQEMQETIVLLLDWFEDMQQVDGVAEWGHEVMSNLWGRQYAADEG</sequence>
<reference evidence="5" key="1">
    <citation type="journal article" date="2020" name="Stud. Mycol.">
        <title>101 Dothideomycetes genomes: a test case for predicting lifestyles and emergence of pathogens.</title>
        <authorList>
            <person name="Haridas S."/>
            <person name="Albert R."/>
            <person name="Binder M."/>
            <person name="Bloem J."/>
            <person name="Labutti K."/>
            <person name="Salamov A."/>
            <person name="Andreopoulos B."/>
            <person name="Baker S."/>
            <person name="Barry K."/>
            <person name="Bills G."/>
            <person name="Bluhm B."/>
            <person name="Cannon C."/>
            <person name="Castanera R."/>
            <person name="Culley D."/>
            <person name="Daum C."/>
            <person name="Ezra D."/>
            <person name="Gonzalez J."/>
            <person name="Henrissat B."/>
            <person name="Kuo A."/>
            <person name="Liang C."/>
            <person name="Lipzen A."/>
            <person name="Lutzoni F."/>
            <person name="Magnuson J."/>
            <person name="Mondo S."/>
            <person name="Nolan M."/>
            <person name="Ohm R."/>
            <person name="Pangilinan J."/>
            <person name="Park H.-J."/>
            <person name="Ramirez L."/>
            <person name="Alfaro M."/>
            <person name="Sun H."/>
            <person name="Tritt A."/>
            <person name="Yoshinaga Y."/>
            <person name="Zwiers L.-H."/>
            <person name="Turgeon B."/>
            <person name="Goodwin S."/>
            <person name="Spatafora J."/>
            <person name="Crous P."/>
            <person name="Grigoriev I."/>
        </authorList>
    </citation>
    <scope>NUCLEOTIDE SEQUENCE</scope>
    <source>
        <strain evidence="5">CBS 113979</strain>
    </source>
</reference>
<dbReference type="Gene3D" id="4.10.240.10">
    <property type="entry name" value="Zn(2)-C6 fungal-type DNA-binding domain"/>
    <property type="match status" value="1"/>
</dbReference>
<evidence type="ECO:0000313" key="6">
    <source>
        <dbReference type="Proteomes" id="UP000800041"/>
    </source>
</evidence>
<dbReference type="PROSITE" id="PS50048">
    <property type="entry name" value="ZN2_CY6_FUNGAL_2"/>
    <property type="match status" value="1"/>
</dbReference>
<dbReference type="InterPro" id="IPR036864">
    <property type="entry name" value="Zn2-C6_fun-type_DNA-bd_sf"/>
</dbReference>
<dbReference type="GO" id="GO:0003677">
    <property type="term" value="F:DNA binding"/>
    <property type="evidence" value="ECO:0007669"/>
    <property type="project" value="InterPro"/>
</dbReference>
<evidence type="ECO:0000256" key="1">
    <source>
        <dbReference type="ARBA" id="ARBA00022723"/>
    </source>
</evidence>
<dbReference type="GO" id="GO:0000981">
    <property type="term" value="F:DNA-binding transcription factor activity, RNA polymerase II-specific"/>
    <property type="evidence" value="ECO:0007669"/>
    <property type="project" value="InterPro"/>
</dbReference>
<dbReference type="InterPro" id="IPR007219">
    <property type="entry name" value="XnlR_reg_dom"/>
</dbReference>
<dbReference type="InterPro" id="IPR001138">
    <property type="entry name" value="Zn2Cys6_DnaBD"/>
</dbReference>
<evidence type="ECO:0000256" key="2">
    <source>
        <dbReference type="ARBA" id="ARBA00023242"/>
    </source>
</evidence>
<feature type="region of interest" description="Disordered" evidence="3">
    <location>
        <begin position="108"/>
        <end position="131"/>
    </location>
</feature>
<dbReference type="Proteomes" id="UP000800041">
    <property type="component" value="Unassembled WGS sequence"/>
</dbReference>
<accession>A0A6G1GQ18</accession>
<name>A0A6G1GQ18_9PEZI</name>
<keyword evidence="6" id="KW-1185">Reference proteome</keyword>
<dbReference type="PROSITE" id="PS00463">
    <property type="entry name" value="ZN2_CY6_FUNGAL_1"/>
    <property type="match status" value="1"/>
</dbReference>
<dbReference type="Pfam" id="PF04082">
    <property type="entry name" value="Fungal_trans"/>
    <property type="match status" value="1"/>
</dbReference>
<keyword evidence="1" id="KW-0479">Metal-binding</keyword>
<dbReference type="PANTHER" id="PTHR47785">
    <property type="entry name" value="ZN(II)2CYS6 TRANSCRIPTION FACTOR (EUROFUNG)-RELATED-RELATED"/>
    <property type="match status" value="1"/>
</dbReference>
<feature type="domain" description="Zn(2)-C6 fungal-type" evidence="4">
    <location>
        <begin position="33"/>
        <end position="63"/>
    </location>
</feature>
<dbReference type="GO" id="GO:0008270">
    <property type="term" value="F:zinc ion binding"/>
    <property type="evidence" value="ECO:0007669"/>
    <property type="project" value="InterPro"/>
</dbReference>
<dbReference type="GO" id="GO:0006351">
    <property type="term" value="P:DNA-templated transcription"/>
    <property type="evidence" value="ECO:0007669"/>
    <property type="project" value="InterPro"/>
</dbReference>
<proteinExistence type="predicted"/>
<evidence type="ECO:0000259" key="4">
    <source>
        <dbReference type="PROSITE" id="PS50048"/>
    </source>
</evidence>
<dbReference type="CDD" id="cd00067">
    <property type="entry name" value="GAL4"/>
    <property type="match status" value="1"/>
</dbReference>